<evidence type="ECO:0000313" key="2">
    <source>
        <dbReference type="EMBL" id="NEZ55187.1"/>
    </source>
</evidence>
<dbReference type="Gene3D" id="3.20.20.450">
    <property type="entry name" value="EAL domain"/>
    <property type="match status" value="1"/>
</dbReference>
<feature type="domain" description="EAL" evidence="1">
    <location>
        <begin position="351"/>
        <end position="595"/>
    </location>
</feature>
<dbReference type="InterPro" id="IPR050706">
    <property type="entry name" value="Cyclic-di-GMP_PDE-like"/>
</dbReference>
<sequence length="595" mass="67361">MMTVDSQPNKATESSVESRQPCLDITVAIPTYNGAERIPQVLERLQQQAGVSDLHWEVIVCDNNSCDRTVDVVADYQSTWPQEHPLRYCFVAEQGAAFARQRAVIEAHGHIVAFLDDDNIPAHDWLSNVQQFAEAHPQAGAFGSQIHGDFQGPLPDGFEHIACFLAIVERGNQPHLYDPKSKILPPAAGLAVRRTAWLDAVPERLFLNHKGKNAGLASEDLEAMLHIQRAGWEIWYNSNMVVNHQIPGKRLQQEYLVSLFRCVGLSRFYIRWLGTKDWQRLFKIPAYIANDLRKLALHYLKNGPRQHNLTTVTACERALLTSTVVSPSFLLKKASRDFWQNRVDKTQLPERQQWLQRLTDAFEERQLVLHQQAIVFLDASTTLDNNLATPCHHEILLRLRCHSSEERLVPPASFFPTAERYGLMRTLDRRVIQQVCRRLAAKPVEATYSVNLSAVSVCDPSLSHFLEEQIERYQLKSGSLYFEIPASVCMNHLAAATTLVHCMKALGLYVTIDEIPDDLEISSDLMQLPVNCLKLSSRMVVSASPKLGDWVHFSQQRNIQLVAKGVETQAIMEQLQSVGIQYLQGYYLSKPTPLT</sequence>
<dbReference type="RefSeq" id="WP_163696948.1">
    <property type="nucleotide sequence ID" value="NZ_QXHD01000004.1"/>
</dbReference>
<comment type="caution">
    <text evidence="2">The sequence shown here is derived from an EMBL/GenBank/DDBJ whole genome shotgun (WGS) entry which is preliminary data.</text>
</comment>
<dbReference type="SMART" id="SM00052">
    <property type="entry name" value="EAL"/>
    <property type="match status" value="1"/>
</dbReference>
<reference evidence="2 3" key="1">
    <citation type="journal article" date="2020" name="Microb. Ecol.">
        <title>Ecogenomics of the Marine Benthic Filamentous Cyanobacterium Adonisia.</title>
        <authorList>
            <person name="Walter J.M."/>
            <person name="Coutinho F.H."/>
            <person name="Leomil L."/>
            <person name="Hargreaves P.I."/>
            <person name="Campeao M.E."/>
            <person name="Vieira V.V."/>
            <person name="Silva B.S."/>
            <person name="Fistarol G.O."/>
            <person name="Salomon P.S."/>
            <person name="Sawabe T."/>
            <person name="Mino S."/>
            <person name="Hosokawa M."/>
            <person name="Miyashita H."/>
            <person name="Maruyama F."/>
            <person name="van Verk M.C."/>
            <person name="Dutilh B.E."/>
            <person name="Thompson C.C."/>
            <person name="Thompson F.L."/>
        </authorList>
    </citation>
    <scope>NUCLEOTIDE SEQUENCE [LARGE SCALE GENOMIC DNA]</scope>
    <source>
        <strain evidence="2 3">CCMR0081</strain>
    </source>
</reference>
<dbReference type="InterPro" id="IPR001633">
    <property type="entry name" value="EAL_dom"/>
</dbReference>
<accession>A0A6M0RFZ0</accession>
<dbReference type="AlphaFoldDB" id="A0A6M0RFZ0"/>
<name>A0A6M0RFZ0_9CYAN</name>
<dbReference type="NCBIfam" id="NF038302">
    <property type="entry name" value="EPS_HpsE"/>
    <property type="match status" value="1"/>
</dbReference>
<evidence type="ECO:0000313" key="3">
    <source>
        <dbReference type="Proteomes" id="UP000481033"/>
    </source>
</evidence>
<dbReference type="Proteomes" id="UP000481033">
    <property type="component" value="Unassembled WGS sequence"/>
</dbReference>
<dbReference type="EMBL" id="QXHD01000004">
    <property type="protein sequence ID" value="NEZ55187.1"/>
    <property type="molecule type" value="Genomic_DNA"/>
</dbReference>
<keyword evidence="3" id="KW-1185">Reference proteome</keyword>
<organism evidence="2 3">
    <name type="scientific">Adonisia turfae CCMR0081</name>
    <dbReference type="NCBI Taxonomy" id="2292702"/>
    <lineage>
        <taxon>Bacteria</taxon>
        <taxon>Bacillati</taxon>
        <taxon>Cyanobacteriota</taxon>
        <taxon>Adonisia</taxon>
        <taxon>Adonisia turfae</taxon>
    </lineage>
</organism>
<evidence type="ECO:0000259" key="1">
    <source>
        <dbReference type="PROSITE" id="PS50883"/>
    </source>
</evidence>
<dbReference type="InterPro" id="IPR029044">
    <property type="entry name" value="Nucleotide-diphossugar_trans"/>
</dbReference>
<protein>
    <submittedName>
        <fullName evidence="2">EAL domain-containing protein</fullName>
    </submittedName>
</protein>
<dbReference type="CDD" id="cd01948">
    <property type="entry name" value="EAL"/>
    <property type="match status" value="1"/>
</dbReference>
<dbReference type="Pfam" id="PF00535">
    <property type="entry name" value="Glycos_transf_2"/>
    <property type="match status" value="1"/>
</dbReference>
<gene>
    <name evidence="2" type="ORF">DXZ20_05745</name>
</gene>
<dbReference type="PANTHER" id="PTHR33121">
    <property type="entry name" value="CYCLIC DI-GMP PHOSPHODIESTERASE PDEF"/>
    <property type="match status" value="1"/>
</dbReference>
<dbReference type="SUPFAM" id="SSF141868">
    <property type="entry name" value="EAL domain-like"/>
    <property type="match status" value="1"/>
</dbReference>
<dbReference type="InterPro" id="IPR035919">
    <property type="entry name" value="EAL_sf"/>
</dbReference>
<dbReference type="CDD" id="cd00761">
    <property type="entry name" value="Glyco_tranf_GTA_type"/>
    <property type="match status" value="1"/>
</dbReference>
<dbReference type="SUPFAM" id="SSF53448">
    <property type="entry name" value="Nucleotide-diphospho-sugar transferases"/>
    <property type="match status" value="1"/>
</dbReference>
<dbReference type="Pfam" id="PF00563">
    <property type="entry name" value="EAL"/>
    <property type="match status" value="1"/>
</dbReference>
<dbReference type="Gene3D" id="3.90.550.10">
    <property type="entry name" value="Spore Coat Polysaccharide Biosynthesis Protein SpsA, Chain A"/>
    <property type="match status" value="1"/>
</dbReference>
<proteinExistence type="predicted"/>
<dbReference type="PANTHER" id="PTHR33121:SF23">
    <property type="entry name" value="CYCLIC DI-GMP PHOSPHODIESTERASE PDEB"/>
    <property type="match status" value="1"/>
</dbReference>
<dbReference type="PROSITE" id="PS50883">
    <property type="entry name" value="EAL"/>
    <property type="match status" value="1"/>
</dbReference>
<dbReference type="GO" id="GO:0071111">
    <property type="term" value="F:cyclic-guanylate-specific phosphodiesterase activity"/>
    <property type="evidence" value="ECO:0007669"/>
    <property type="project" value="InterPro"/>
</dbReference>
<dbReference type="InterPro" id="IPR001173">
    <property type="entry name" value="Glyco_trans_2-like"/>
</dbReference>